<dbReference type="GO" id="GO:0016491">
    <property type="term" value="F:oxidoreductase activity"/>
    <property type="evidence" value="ECO:0007669"/>
    <property type="project" value="UniProtKB-KW"/>
</dbReference>
<evidence type="ECO:0000313" key="6">
    <source>
        <dbReference type="EMBL" id="RJP72266.1"/>
    </source>
</evidence>
<feature type="domain" description="F420-non-reducing hydrogenase iron-sulfur subunit D" evidence="5">
    <location>
        <begin position="7"/>
        <end position="128"/>
    </location>
</feature>
<evidence type="ECO:0000256" key="2">
    <source>
        <dbReference type="ARBA" id="ARBA00023002"/>
    </source>
</evidence>
<evidence type="ECO:0000256" key="4">
    <source>
        <dbReference type="ARBA" id="ARBA00023014"/>
    </source>
</evidence>
<gene>
    <name evidence="6" type="ORF">C4532_06305</name>
</gene>
<accession>A0A419F272</accession>
<dbReference type="Proteomes" id="UP000285961">
    <property type="component" value="Unassembled WGS sequence"/>
</dbReference>
<dbReference type="Pfam" id="PF02662">
    <property type="entry name" value="FlpD"/>
    <property type="match status" value="1"/>
</dbReference>
<evidence type="ECO:0000256" key="1">
    <source>
        <dbReference type="ARBA" id="ARBA00022723"/>
    </source>
</evidence>
<evidence type="ECO:0000313" key="7">
    <source>
        <dbReference type="Proteomes" id="UP000285961"/>
    </source>
</evidence>
<comment type="caution">
    <text evidence="6">The sequence shown here is derived from an EMBL/GenBank/DDBJ whole genome shotgun (WGS) entry which is preliminary data.</text>
</comment>
<proteinExistence type="predicted"/>
<keyword evidence="4" id="KW-0411">Iron-sulfur</keyword>
<dbReference type="InterPro" id="IPR003813">
    <property type="entry name" value="MvhD/FlpD"/>
</dbReference>
<dbReference type="AlphaFoldDB" id="A0A419F272"/>
<dbReference type="GO" id="GO:0051536">
    <property type="term" value="F:iron-sulfur cluster binding"/>
    <property type="evidence" value="ECO:0007669"/>
    <property type="project" value="UniProtKB-KW"/>
</dbReference>
<dbReference type="EMBL" id="QZKI01000047">
    <property type="protein sequence ID" value="RJP72266.1"/>
    <property type="molecule type" value="Genomic_DNA"/>
</dbReference>
<keyword evidence="3" id="KW-0408">Iron</keyword>
<keyword evidence="2" id="KW-0560">Oxidoreductase</keyword>
<protein>
    <submittedName>
        <fullName evidence="6">Hydrogenase iron-sulfur subunit</fullName>
    </submittedName>
</protein>
<sequence length="141" mass="16102">MNHVSLLGICCNWSPYACYNAAGMARLKMPPNFRLVRVMCIGRINQALILRAFEYGADGVILLECKDEDCRYGPGPEVGHQNVQRVRRLLRLLGIGQKRLVERSFATHEKEEFVRALWEFSELIQTMGPNPAKPRQELEVS</sequence>
<reference evidence="6 7" key="1">
    <citation type="journal article" date="2017" name="ISME J.">
        <title>Energy and carbon metabolisms in a deep terrestrial subsurface fluid microbial community.</title>
        <authorList>
            <person name="Momper L."/>
            <person name="Jungbluth S.P."/>
            <person name="Lee M.D."/>
            <person name="Amend J.P."/>
        </authorList>
    </citation>
    <scope>NUCLEOTIDE SEQUENCE [LARGE SCALE GENOMIC DNA]</scope>
    <source>
        <strain evidence="6">SURF_17</strain>
    </source>
</reference>
<keyword evidence="1" id="KW-0479">Metal-binding</keyword>
<dbReference type="GO" id="GO:0046872">
    <property type="term" value="F:metal ion binding"/>
    <property type="evidence" value="ECO:0007669"/>
    <property type="project" value="UniProtKB-KW"/>
</dbReference>
<evidence type="ECO:0000256" key="3">
    <source>
        <dbReference type="ARBA" id="ARBA00023004"/>
    </source>
</evidence>
<evidence type="ECO:0000259" key="5">
    <source>
        <dbReference type="Pfam" id="PF02662"/>
    </source>
</evidence>
<name>A0A419F272_9BACT</name>
<organism evidence="6 7">
    <name type="scientific">Candidatus Abyssobacteria bacterium SURF_17</name>
    <dbReference type="NCBI Taxonomy" id="2093361"/>
    <lineage>
        <taxon>Bacteria</taxon>
        <taxon>Pseudomonadati</taxon>
        <taxon>Candidatus Hydrogenedentota</taxon>
        <taxon>Candidatus Abyssobacteria</taxon>
    </lineage>
</organism>